<organism evidence="7 8">
    <name type="scientific">Agrilactobacillus composti DSM 18527 = JCM 14202</name>
    <dbReference type="NCBI Taxonomy" id="1423734"/>
    <lineage>
        <taxon>Bacteria</taxon>
        <taxon>Bacillati</taxon>
        <taxon>Bacillota</taxon>
        <taxon>Bacilli</taxon>
        <taxon>Lactobacillales</taxon>
        <taxon>Lactobacillaceae</taxon>
        <taxon>Agrilactobacillus</taxon>
    </lineage>
</organism>
<evidence type="ECO:0000256" key="4">
    <source>
        <dbReference type="ARBA" id="ARBA00022989"/>
    </source>
</evidence>
<evidence type="ECO:0000256" key="2">
    <source>
        <dbReference type="ARBA" id="ARBA00009142"/>
    </source>
</evidence>
<evidence type="ECO:0000256" key="5">
    <source>
        <dbReference type="ARBA" id="ARBA00023136"/>
    </source>
</evidence>
<evidence type="ECO:0000313" key="7">
    <source>
        <dbReference type="EMBL" id="KRM36114.1"/>
    </source>
</evidence>
<dbReference type="RefSeq" id="WP_057002354.1">
    <property type="nucleotide sequence ID" value="NZ_AZGA01000006.1"/>
</dbReference>
<dbReference type="Pfam" id="PF01925">
    <property type="entry name" value="TauE"/>
    <property type="match status" value="1"/>
</dbReference>
<comment type="similarity">
    <text evidence="2 6">Belongs to the 4-toluene sulfonate uptake permease (TSUP) (TC 2.A.102) family.</text>
</comment>
<dbReference type="PATRIC" id="fig|1423734.3.peg.12"/>
<comment type="caution">
    <text evidence="7">The sequence shown here is derived from an EMBL/GenBank/DDBJ whole genome shotgun (WGS) entry which is preliminary data.</text>
</comment>
<dbReference type="InterPro" id="IPR002781">
    <property type="entry name" value="TM_pro_TauE-like"/>
</dbReference>
<keyword evidence="4 6" id="KW-1133">Transmembrane helix</keyword>
<evidence type="ECO:0000313" key="8">
    <source>
        <dbReference type="Proteomes" id="UP000051236"/>
    </source>
</evidence>
<protein>
    <recommendedName>
        <fullName evidence="6">Probable membrane transporter protein</fullName>
    </recommendedName>
</protein>
<dbReference type="InterPro" id="IPR051598">
    <property type="entry name" value="TSUP/Inactive_protease-like"/>
</dbReference>
<sequence length="249" mass="25560">MTYLFLGIFGLVIGTFVVLFGGGGAAIYLGLLTGLLGLPAASAASTSLVTVLPSLIVGAWTYYRQGKVKVKLGNQMLITAVPAVVIGSLVSKLIPDHLYKWIIGIVLIILGLNMLFQKSQASGPSNKLSRSIQIKAGLFGIVGGLMVGVAGMSGGAPIIAGLFLMGLPTINAAATSAYVLVFMSAIGTIFHIAGGQVDWSVGISLMIGSLVGAAIAPTLLNKLTQTKAGNYLKPLIAIFLAALGLKTLF</sequence>
<evidence type="ECO:0000256" key="3">
    <source>
        <dbReference type="ARBA" id="ARBA00022692"/>
    </source>
</evidence>
<accession>A0A0R1Y1I8</accession>
<dbReference type="PANTHER" id="PTHR43701">
    <property type="entry name" value="MEMBRANE TRANSPORTER PROTEIN MJ0441-RELATED"/>
    <property type="match status" value="1"/>
</dbReference>
<feature type="transmembrane region" description="Helical" evidence="6">
    <location>
        <begin position="75"/>
        <end position="92"/>
    </location>
</feature>
<keyword evidence="8" id="KW-1185">Reference proteome</keyword>
<feature type="transmembrane region" description="Helical" evidence="6">
    <location>
        <begin position="98"/>
        <end position="116"/>
    </location>
</feature>
<feature type="transmembrane region" description="Helical" evidence="6">
    <location>
        <begin position="199"/>
        <end position="219"/>
    </location>
</feature>
<dbReference type="GO" id="GO:0005886">
    <property type="term" value="C:plasma membrane"/>
    <property type="evidence" value="ECO:0007669"/>
    <property type="project" value="UniProtKB-SubCell"/>
</dbReference>
<feature type="transmembrane region" description="Helical" evidence="6">
    <location>
        <begin position="43"/>
        <end position="63"/>
    </location>
</feature>
<evidence type="ECO:0000256" key="6">
    <source>
        <dbReference type="RuleBase" id="RU363041"/>
    </source>
</evidence>
<keyword evidence="3 6" id="KW-0812">Transmembrane</keyword>
<gene>
    <name evidence="7" type="ORF">FC83_GL000012</name>
</gene>
<keyword evidence="5 6" id="KW-0472">Membrane</keyword>
<feature type="transmembrane region" description="Helical" evidence="6">
    <location>
        <begin position="137"/>
        <end position="164"/>
    </location>
</feature>
<proteinExistence type="inferred from homology"/>
<dbReference type="eggNOG" id="COG0730">
    <property type="taxonomic scope" value="Bacteria"/>
</dbReference>
<dbReference type="EMBL" id="AZGA01000006">
    <property type="protein sequence ID" value="KRM36114.1"/>
    <property type="molecule type" value="Genomic_DNA"/>
</dbReference>
<name>A0A0R1Y1I8_9LACO</name>
<comment type="subcellular location">
    <subcellularLocation>
        <location evidence="6">Cell membrane</location>
        <topology evidence="6">Multi-pass membrane protein</topology>
    </subcellularLocation>
    <subcellularLocation>
        <location evidence="1">Membrane</location>
        <topology evidence="1">Multi-pass membrane protein</topology>
    </subcellularLocation>
</comment>
<reference evidence="7 8" key="1">
    <citation type="journal article" date="2015" name="Genome Announc.">
        <title>Expanding the biotechnology potential of lactobacilli through comparative genomics of 213 strains and associated genera.</title>
        <authorList>
            <person name="Sun Z."/>
            <person name="Harris H.M."/>
            <person name="McCann A."/>
            <person name="Guo C."/>
            <person name="Argimon S."/>
            <person name="Zhang W."/>
            <person name="Yang X."/>
            <person name="Jeffery I.B."/>
            <person name="Cooney J.C."/>
            <person name="Kagawa T.F."/>
            <person name="Liu W."/>
            <person name="Song Y."/>
            <person name="Salvetti E."/>
            <person name="Wrobel A."/>
            <person name="Rasinkangas P."/>
            <person name="Parkhill J."/>
            <person name="Rea M.C."/>
            <person name="O'Sullivan O."/>
            <person name="Ritari J."/>
            <person name="Douillard F.P."/>
            <person name="Paul Ross R."/>
            <person name="Yang R."/>
            <person name="Briner A.E."/>
            <person name="Felis G.E."/>
            <person name="de Vos W.M."/>
            <person name="Barrangou R."/>
            <person name="Klaenhammer T.R."/>
            <person name="Caufield P.W."/>
            <person name="Cui Y."/>
            <person name="Zhang H."/>
            <person name="O'Toole P.W."/>
        </authorList>
    </citation>
    <scope>NUCLEOTIDE SEQUENCE [LARGE SCALE GENOMIC DNA]</scope>
    <source>
        <strain evidence="7 8">DSM 18527</strain>
    </source>
</reference>
<feature type="transmembrane region" description="Helical" evidence="6">
    <location>
        <begin position="170"/>
        <end position="192"/>
    </location>
</feature>
<evidence type="ECO:0000256" key="1">
    <source>
        <dbReference type="ARBA" id="ARBA00004141"/>
    </source>
</evidence>
<dbReference type="Proteomes" id="UP000051236">
    <property type="component" value="Unassembled WGS sequence"/>
</dbReference>
<keyword evidence="6" id="KW-1003">Cell membrane</keyword>
<dbReference type="PANTHER" id="PTHR43701:SF2">
    <property type="entry name" value="MEMBRANE TRANSPORTER PROTEIN YJNA-RELATED"/>
    <property type="match status" value="1"/>
</dbReference>
<dbReference type="AlphaFoldDB" id="A0A0R1Y1I8"/>
<feature type="transmembrane region" description="Helical" evidence="6">
    <location>
        <begin position="7"/>
        <end position="31"/>
    </location>
</feature>
<dbReference type="STRING" id="1423734.FC83_GL000012"/>